<evidence type="ECO:0000313" key="2">
    <source>
        <dbReference type="EMBL" id="WOS96374.1"/>
    </source>
</evidence>
<feature type="transmembrane region" description="Helical" evidence="1">
    <location>
        <begin position="179"/>
        <end position="197"/>
    </location>
</feature>
<accession>A0AAF0YMB7</accession>
<dbReference type="Proteomes" id="UP000243626">
    <property type="component" value="Chromosome"/>
</dbReference>
<keyword evidence="1" id="KW-0472">Membrane</keyword>
<feature type="transmembrane region" description="Helical" evidence="1">
    <location>
        <begin position="6"/>
        <end position="24"/>
    </location>
</feature>
<keyword evidence="1" id="KW-0812">Transmembrane</keyword>
<protein>
    <submittedName>
        <fullName evidence="2">Uncharacterized protein</fullName>
    </submittedName>
</protein>
<evidence type="ECO:0000313" key="3">
    <source>
        <dbReference type="Proteomes" id="UP000243626"/>
    </source>
</evidence>
<keyword evidence="1" id="KW-1133">Transmembrane helix</keyword>
<reference evidence="3" key="1">
    <citation type="submission" date="2017-09" db="EMBL/GenBank/DDBJ databases">
        <title>Bacterial strain isolated from the female urinary microbiota.</title>
        <authorList>
            <person name="Thomas-White K."/>
            <person name="Kumar N."/>
            <person name="Forster S."/>
            <person name="Putonti C."/>
            <person name="Lawley T."/>
            <person name="Wolfe A.J."/>
        </authorList>
    </citation>
    <scope>NUCLEOTIDE SEQUENCE [LARGE SCALE GENOMIC DNA]</scope>
    <source>
        <strain evidence="3">UMB0959</strain>
    </source>
</reference>
<keyword evidence="3" id="KW-1185">Reference proteome</keyword>
<gene>
    <name evidence="2" type="ORF">CJ229_001115</name>
</gene>
<feature type="transmembrane region" description="Helical" evidence="1">
    <location>
        <begin position="68"/>
        <end position="86"/>
    </location>
</feature>
<organism evidence="2 3">
    <name type="scientific">Nosocomiicoccus massiliensis</name>
    <dbReference type="NCBI Taxonomy" id="1232430"/>
    <lineage>
        <taxon>Bacteria</taxon>
        <taxon>Bacillati</taxon>
        <taxon>Bacillota</taxon>
        <taxon>Bacilli</taxon>
        <taxon>Bacillales</taxon>
        <taxon>Staphylococcaceae</taxon>
        <taxon>Nosocomiicoccus</taxon>
    </lineage>
</organism>
<name>A0AAF0YMB7_9STAP</name>
<sequence length="198" mass="22835">MTLKTFIIVLIITQIYFAYHAFLFKKKEQPMVNVKDDKAEINGQEVNTKIYSFVLNYGPQMRRHFNNIWFVIAFFIIGSIVIAPSMPDYARYGSNLTFVIPNLILFGLIVSVLTIIINVLLKEYMIAGTALFNAIAMYIAYFQMNLTLNMDGFTEFVLTLVLVFNTNKMLKLHNGTYPFFTWTMLNHLIASTLVLLLM</sequence>
<feature type="transmembrane region" description="Helical" evidence="1">
    <location>
        <begin position="98"/>
        <end position="117"/>
    </location>
</feature>
<dbReference type="RefSeq" id="WP_102167647.1">
    <property type="nucleotide sequence ID" value="NZ_CP136964.1"/>
</dbReference>
<feature type="transmembrane region" description="Helical" evidence="1">
    <location>
        <begin position="124"/>
        <end position="144"/>
    </location>
</feature>
<dbReference type="EMBL" id="CP136964">
    <property type="protein sequence ID" value="WOS96374.1"/>
    <property type="molecule type" value="Genomic_DNA"/>
</dbReference>
<proteinExistence type="predicted"/>
<dbReference type="KEGG" id="nmy:CJ229_001115"/>
<dbReference type="AlphaFoldDB" id="A0AAF0YMB7"/>
<evidence type="ECO:0000256" key="1">
    <source>
        <dbReference type="SAM" id="Phobius"/>
    </source>
</evidence>